<name>A0ABY3XAT0_9GAMM</name>
<feature type="chain" id="PRO_5046014322" description="Lipoprotein" evidence="1">
    <location>
        <begin position="31"/>
        <end position="587"/>
    </location>
</feature>
<accession>A0ABY3XAT0</accession>
<keyword evidence="1" id="KW-0732">Signal</keyword>
<dbReference type="RefSeq" id="WP_057945133.1">
    <property type="nucleotide sequence ID" value="NZ_CP011131.1"/>
</dbReference>
<proteinExistence type="predicted"/>
<protein>
    <recommendedName>
        <fullName evidence="4">Lipoprotein</fullName>
    </recommendedName>
</protein>
<evidence type="ECO:0000313" key="2">
    <source>
        <dbReference type="EMBL" id="UNP29683.1"/>
    </source>
</evidence>
<organism evidence="2 3">
    <name type="scientific">Lysobacter gummosus</name>
    <dbReference type="NCBI Taxonomy" id="262324"/>
    <lineage>
        <taxon>Bacteria</taxon>
        <taxon>Pseudomonadati</taxon>
        <taxon>Pseudomonadota</taxon>
        <taxon>Gammaproteobacteria</taxon>
        <taxon>Lysobacterales</taxon>
        <taxon>Lysobacteraceae</taxon>
        <taxon>Lysobacter</taxon>
    </lineage>
</organism>
<dbReference type="EMBL" id="CP093547">
    <property type="protein sequence ID" value="UNP29683.1"/>
    <property type="molecule type" value="Genomic_DNA"/>
</dbReference>
<evidence type="ECO:0000256" key="1">
    <source>
        <dbReference type="SAM" id="SignalP"/>
    </source>
</evidence>
<feature type="signal peptide" evidence="1">
    <location>
        <begin position="1"/>
        <end position="30"/>
    </location>
</feature>
<sequence length="587" mass="63936">MSTLRSLSLGISAVLSVGAAYLLFPATADSATVRAAAEEPSDFERIPPVVEDIHITATGQDPDANALLQLTYAKGQDLPAELTFNVGDKPVLLKRDEQNPQLYAATIGFDFDGFVKEQEQRQKLAEQKATVPLFDGREFLGEEAVQFLEPTKLREQIASRVAIRIPGVVLPWPSLAVRPERSLMVTDPLVVEDPTRTFDACTNTGNPNGAWTFNRLMTNMANQPLTGVDPSDFVENWMRTWGTSTTINTFPVPARSAVISQVLNTWPRLSTGKLDLTRSPMRLLAIVNRVDLRTNTAYGGGSAGEGRFVFGVIRRNSTGTCTVHRFTVILEYGVPISTCPAVRSYAQQWGNLGTLVLGSPTYNASLQAITDQFTNANAAPNKPNRSAINQIRTNEFLQNPWELREFNILRGNTQLSIVPAKQTPHHTHNNTALLANYINTNQAQILAGTYSVPLSYLGTPFLTGSVLNPSPQQAWRAPGIANNNARNKFSVNTCDACHGRETLTTSFLHVAPRASGAQAVLSKFLLGNGTLAAPTTFTMADPIVAATPRTYGDLLRRQGDLSTLQSSLCRTSGVFQEAHFQPLLATD</sequence>
<gene>
    <name evidence="2" type="ORF">MOV92_25065</name>
</gene>
<keyword evidence="3" id="KW-1185">Reference proteome</keyword>
<evidence type="ECO:0008006" key="4">
    <source>
        <dbReference type="Google" id="ProtNLM"/>
    </source>
</evidence>
<dbReference type="Proteomes" id="UP000829194">
    <property type="component" value="Chromosome"/>
</dbReference>
<evidence type="ECO:0000313" key="3">
    <source>
        <dbReference type="Proteomes" id="UP000829194"/>
    </source>
</evidence>
<reference evidence="2 3" key="1">
    <citation type="submission" date="2022-03" db="EMBL/GenBank/DDBJ databases">
        <title>Complete genome sequence of Lysobacter capsici VKM B-2533 and Lysobacter gummosus 10.1.1, promising sources of lytic agents.</title>
        <authorList>
            <person name="Tarlachkov S.V."/>
            <person name="Kudryakova I.V."/>
            <person name="Afoshin A.S."/>
            <person name="Leontyevskaya E.A."/>
            <person name="Leontyevskaya N.V."/>
        </authorList>
    </citation>
    <scope>NUCLEOTIDE SEQUENCE [LARGE SCALE GENOMIC DNA]</scope>
    <source>
        <strain evidence="2 3">10.1.1</strain>
    </source>
</reference>